<dbReference type="KEGG" id="rci:RCIX1727"/>
<dbReference type="STRING" id="351160.RCIX1727"/>
<dbReference type="InterPro" id="IPR003439">
    <property type="entry name" value="ABC_transporter-like_ATP-bd"/>
</dbReference>
<dbReference type="PROSITE" id="PS50893">
    <property type="entry name" value="ABC_TRANSPORTER_2"/>
    <property type="match status" value="1"/>
</dbReference>
<dbReference type="PANTHER" id="PTHR43335">
    <property type="entry name" value="ABC TRANSPORTER, ATP-BINDING PROTEIN"/>
    <property type="match status" value="1"/>
</dbReference>
<dbReference type="CDD" id="cd03230">
    <property type="entry name" value="ABC_DR_subfamily_A"/>
    <property type="match status" value="1"/>
</dbReference>
<protein>
    <submittedName>
        <fullName evidence="6">ABC-type transport system, ATPase component</fullName>
    </submittedName>
</protein>
<accession>Q0W3V3</accession>
<evidence type="ECO:0000256" key="3">
    <source>
        <dbReference type="ARBA" id="ARBA00022741"/>
    </source>
</evidence>
<evidence type="ECO:0000313" key="7">
    <source>
        <dbReference type="Proteomes" id="UP000000663"/>
    </source>
</evidence>
<organism evidence="6 7">
    <name type="scientific">Methanocella arvoryzae (strain DSM 22066 / NBRC 105507 / MRE50)</name>
    <dbReference type="NCBI Taxonomy" id="351160"/>
    <lineage>
        <taxon>Archaea</taxon>
        <taxon>Methanobacteriati</taxon>
        <taxon>Methanobacteriota</taxon>
        <taxon>Stenosarchaea group</taxon>
        <taxon>Methanomicrobia</taxon>
        <taxon>Methanocellales</taxon>
        <taxon>Methanocellaceae</taxon>
        <taxon>Methanocella</taxon>
    </lineage>
</organism>
<name>Q0W3V3_METAR</name>
<dbReference type="GO" id="GO:0005524">
    <property type="term" value="F:ATP binding"/>
    <property type="evidence" value="ECO:0007669"/>
    <property type="project" value="UniProtKB-KW"/>
</dbReference>
<sequence length="308" mass="34094">MTVMIKTESLTKVYDGVKAVDSVSLSVGGGEVFGFLGPNGAGKTTTIGMMVGLIEPSGGKCWIDDIDVTRKPLEAKRITGYLPDGVGFYANLSARQNLKYFSRFYGMTDTASDARITELLRRVGLDKVEKPVGGYSRGMKQRLGLAQALLNDPKYVFLDEPTNGLDPEGVIQFRNIIKEMAAEGRTVFFSSHVLNEVQQVCNTIGIISKGRIVAQGTPDEVRRMMRKDEHVTIKIKVIGTMPKLSDSRIVSADYVDGSAIITATEDIRDDISEQLYTSGIRIRELRLEEQTLEEVFLNTIYRGEKHEV</sequence>
<keyword evidence="4" id="KW-0067">ATP-binding</keyword>
<dbReference type="SUPFAM" id="SSF52540">
    <property type="entry name" value="P-loop containing nucleoside triphosphate hydrolases"/>
    <property type="match status" value="1"/>
</dbReference>
<reference evidence="6 7" key="1">
    <citation type="journal article" date="2006" name="Science">
        <title>Genome of rice cluster I archaea -- the key methane producers in the rice rhizosphere.</title>
        <authorList>
            <person name="Erkel C."/>
            <person name="Kube M."/>
            <person name="Reinhardt R."/>
            <person name="Liesack W."/>
        </authorList>
    </citation>
    <scope>NUCLEOTIDE SEQUENCE [LARGE SCALE GENOMIC DNA]</scope>
    <source>
        <strain evidence="7">DSM 22066 / NBRC 105507 / MRE50</strain>
    </source>
</reference>
<evidence type="ECO:0000259" key="5">
    <source>
        <dbReference type="PROSITE" id="PS50893"/>
    </source>
</evidence>
<dbReference type="InterPro" id="IPR003593">
    <property type="entry name" value="AAA+_ATPase"/>
</dbReference>
<dbReference type="Gene3D" id="3.40.50.300">
    <property type="entry name" value="P-loop containing nucleotide triphosphate hydrolases"/>
    <property type="match status" value="1"/>
</dbReference>
<dbReference type="PANTHER" id="PTHR43335:SF4">
    <property type="entry name" value="ABC TRANSPORTER, ATP-BINDING PROTEIN"/>
    <property type="match status" value="1"/>
</dbReference>
<keyword evidence="3" id="KW-0547">Nucleotide-binding</keyword>
<evidence type="ECO:0000256" key="2">
    <source>
        <dbReference type="ARBA" id="ARBA00022448"/>
    </source>
</evidence>
<evidence type="ECO:0000256" key="1">
    <source>
        <dbReference type="ARBA" id="ARBA00005417"/>
    </source>
</evidence>
<dbReference type="InterPro" id="IPR025302">
    <property type="entry name" value="DrrA1/2-like_C"/>
</dbReference>
<dbReference type="AlphaFoldDB" id="Q0W3V3"/>
<gene>
    <name evidence="6" type="ORF">RCIX1727</name>
</gene>
<dbReference type="eggNOG" id="arCOG00194">
    <property type="taxonomic scope" value="Archaea"/>
</dbReference>
<keyword evidence="7" id="KW-1185">Reference proteome</keyword>
<dbReference type="Pfam" id="PF00005">
    <property type="entry name" value="ABC_tran"/>
    <property type="match status" value="1"/>
</dbReference>
<evidence type="ECO:0000256" key="4">
    <source>
        <dbReference type="ARBA" id="ARBA00022840"/>
    </source>
</evidence>
<dbReference type="Proteomes" id="UP000000663">
    <property type="component" value="Chromosome"/>
</dbReference>
<comment type="similarity">
    <text evidence="1">Belongs to the ABC transporter superfamily.</text>
</comment>
<dbReference type="Pfam" id="PF13732">
    <property type="entry name" value="DrrA1-3_C"/>
    <property type="match status" value="1"/>
</dbReference>
<proteinExistence type="inferred from homology"/>
<evidence type="ECO:0000313" key="6">
    <source>
        <dbReference type="EMBL" id="CAJ36940.1"/>
    </source>
</evidence>
<keyword evidence="2" id="KW-0813">Transport</keyword>
<dbReference type="SMART" id="SM00382">
    <property type="entry name" value="AAA"/>
    <property type="match status" value="1"/>
</dbReference>
<feature type="domain" description="ABC transporter" evidence="5">
    <location>
        <begin position="5"/>
        <end position="234"/>
    </location>
</feature>
<dbReference type="PATRIC" id="fig|351160.9.peg.1335"/>
<dbReference type="GO" id="GO:0016887">
    <property type="term" value="F:ATP hydrolysis activity"/>
    <property type="evidence" value="ECO:0007669"/>
    <property type="project" value="InterPro"/>
</dbReference>
<dbReference type="InterPro" id="IPR027417">
    <property type="entry name" value="P-loop_NTPase"/>
</dbReference>
<dbReference type="EMBL" id="AM114193">
    <property type="protein sequence ID" value="CAJ36940.1"/>
    <property type="molecule type" value="Genomic_DNA"/>
</dbReference>